<dbReference type="InterPro" id="IPR012165">
    <property type="entry name" value="Cyt_c3_hydrogenase_gsu"/>
</dbReference>
<evidence type="ECO:0000256" key="9">
    <source>
        <dbReference type="ARBA" id="ARBA00023004"/>
    </source>
</evidence>
<dbReference type="HAMAP" id="MF_01211">
    <property type="entry name" value="DHODB_Fe_S_bind"/>
    <property type="match status" value="1"/>
</dbReference>
<gene>
    <name evidence="11" type="primary">pyrK</name>
    <name evidence="15" type="ORF">GTO87_04530</name>
</gene>
<dbReference type="GO" id="GO:0016491">
    <property type="term" value="F:oxidoreductase activity"/>
    <property type="evidence" value="ECO:0007669"/>
    <property type="project" value="InterPro"/>
</dbReference>
<organism evidence="15 16">
    <name type="scientific">Ligilactobacillus saerimneri</name>
    <dbReference type="NCBI Taxonomy" id="228229"/>
    <lineage>
        <taxon>Bacteria</taxon>
        <taxon>Bacillati</taxon>
        <taxon>Bacillota</taxon>
        <taxon>Bacilli</taxon>
        <taxon>Lactobacillales</taxon>
        <taxon>Lactobacillaceae</taxon>
        <taxon>Ligilactobacillus</taxon>
    </lineage>
</organism>
<dbReference type="InterPro" id="IPR039261">
    <property type="entry name" value="FNR_nucleotide-bd"/>
</dbReference>
<reference evidence="15 16" key="1">
    <citation type="submission" date="2020-01" db="EMBL/GenBank/DDBJ databases">
        <title>Complete and circular genome sequences of six lactobacillus isolates from horses.</title>
        <authorList>
            <person name="Hassan H.M."/>
        </authorList>
    </citation>
    <scope>NUCLEOTIDE SEQUENCE [LARGE SCALE GENOMIC DNA]</scope>
    <source>
        <strain evidence="15 16">1A</strain>
    </source>
</reference>
<dbReference type="PANTHER" id="PTHR43513">
    <property type="entry name" value="DIHYDROOROTATE DEHYDROGENASE B (NAD(+)), ELECTRON TRANSFER SUBUNIT"/>
    <property type="match status" value="1"/>
</dbReference>
<comment type="caution">
    <text evidence="11">Lacks conserved residue(s) required for the propagation of feature annotation.</text>
</comment>
<dbReference type="GO" id="GO:0051537">
    <property type="term" value="F:2 iron, 2 sulfur cluster binding"/>
    <property type="evidence" value="ECO:0007669"/>
    <property type="project" value="UniProtKB-KW"/>
</dbReference>
<keyword evidence="5 11" id="KW-0479">Metal-binding</keyword>
<feature type="binding site" evidence="11 13">
    <location>
        <position position="232"/>
    </location>
    <ligand>
        <name>[2Fe-2S] cluster</name>
        <dbReference type="ChEBI" id="CHEBI:190135"/>
    </ligand>
</feature>
<comment type="function">
    <text evidence="11">Responsible for channeling the electrons from the oxidation of dihydroorotate from the FMN redox center in the PyrD type B subunit to the ultimate electron acceptor NAD(+).</text>
</comment>
<evidence type="ECO:0000313" key="15">
    <source>
        <dbReference type="EMBL" id="QLL77937.1"/>
    </source>
</evidence>
<comment type="cofactor">
    <cofactor evidence="13">
        <name>[2Fe-2S] cluster</name>
        <dbReference type="ChEBI" id="CHEBI:190135"/>
    </cofactor>
    <text evidence="13">Binds 1 [2Fe-2S] cluster per subunit.</text>
</comment>
<dbReference type="InterPro" id="IPR050353">
    <property type="entry name" value="PyrK_electron_transfer"/>
</dbReference>
<comment type="pathway">
    <text evidence="11">Pyrimidine metabolism; UMP biosynthesis via de novo pathway; orotate from (S)-dihydroorotate (NAD(+) route): step 1/1.</text>
</comment>
<evidence type="ECO:0000256" key="3">
    <source>
        <dbReference type="ARBA" id="ARBA00022630"/>
    </source>
</evidence>
<dbReference type="AlphaFoldDB" id="A0A7H9EKY3"/>
<keyword evidence="4 11" id="KW-0001">2Fe-2S</keyword>
<keyword evidence="2 11" id="KW-0813">Transport</keyword>
<feature type="binding site" evidence="11 13">
    <location>
        <position position="246"/>
    </location>
    <ligand>
        <name>[2Fe-2S] cluster</name>
        <dbReference type="ChEBI" id="CHEBI:190135"/>
    </ligand>
</feature>
<feature type="binding site" evidence="11 13">
    <location>
        <position position="224"/>
    </location>
    <ligand>
        <name>[2Fe-2S] cluster</name>
        <dbReference type="ChEBI" id="CHEBI:190135"/>
    </ligand>
</feature>
<evidence type="ECO:0000256" key="4">
    <source>
        <dbReference type="ARBA" id="ARBA00022714"/>
    </source>
</evidence>
<comment type="cofactor">
    <cofactor evidence="11 12">
        <name>FAD</name>
        <dbReference type="ChEBI" id="CHEBI:57692"/>
    </cofactor>
    <text evidence="11 12">Binds 1 FAD per subunit.</text>
</comment>
<dbReference type="EMBL" id="CP047418">
    <property type="protein sequence ID" value="QLL77937.1"/>
    <property type="molecule type" value="Genomic_DNA"/>
</dbReference>
<proteinExistence type="inferred from homology"/>
<dbReference type="Gene3D" id="2.10.240.10">
    <property type="entry name" value="Dihydroorotate dehydrogenase, electron transfer subunit"/>
    <property type="match status" value="1"/>
</dbReference>
<dbReference type="RefSeq" id="WP_180849653.1">
    <property type="nucleotide sequence ID" value="NZ_CP047418.1"/>
</dbReference>
<feature type="binding site" evidence="11 12">
    <location>
        <begin position="70"/>
        <end position="72"/>
    </location>
    <ligand>
        <name>FAD</name>
        <dbReference type="ChEBI" id="CHEBI:57692"/>
    </ligand>
</feature>
<keyword evidence="3 11" id="KW-0285">Flavoprotein</keyword>
<dbReference type="PIRSF" id="PIRSF006816">
    <property type="entry name" value="Cyc3_hyd_g"/>
    <property type="match status" value="1"/>
</dbReference>
<name>A0A7H9EKY3_9LACO</name>
<comment type="subunit">
    <text evidence="11">Heterotetramer of 2 PyrK and 2 PyrD type B subunits.</text>
</comment>
<evidence type="ECO:0000256" key="8">
    <source>
        <dbReference type="ARBA" id="ARBA00022982"/>
    </source>
</evidence>
<dbReference type="InterPro" id="IPR037117">
    <property type="entry name" value="Dihydroorotate_DH_ele_sf"/>
</dbReference>
<dbReference type="InterPro" id="IPR017938">
    <property type="entry name" value="Riboflavin_synthase-like_b-brl"/>
</dbReference>
<keyword evidence="9 11" id="KW-0408">Iron</keyword>
<dbReference type="Gene3D" id="2.40.30.10">
    <property type="entry name" value="Translation factors"/>
    <property type="match status" value="1"/>
</dbReference>
<dbReference type="UniPathway" id="UPA00070">
    <property type="reaction ID" value="UER00945"/>
</dbReference>
<keyword evidence="6 11" id="KW-0274">FAD</keyword>
<dbReference type="GO" id="GO:0044205">
    <property type="term" value="P:'de novo' UMP biosynthetic process"/>
    <property type="evidence" value="ECO:0007669"/>
    <property type="project" value="UniProtKB-UniRule"/>
</dbReference>
<dbReference type="InterPro" id="IPR023455">
    <property type="entry name" value="Dihydroorotate_DHASE_ETsu"/>
</dbReference>
<dbReference type="PRINTS" id="PR00409">
    <property type="entry name" value="PHDIOXRDTASE"/>
</dbReference>
<dbReference type="Gene3D" id="3.40.50.80">
    <property type="entry name" value="Nucleotide-binding domain of ferredoxin-NADP reductase (FNR) module"/>
    <property type="match status" value="1"/>
</dbReference>
<dbReference type="InterPro" id="IPR017927">
    <property type="entry name" value="FAD-bd_FR_type"/>
</dbReference>
<evidence type="ECO:0000256" key="6">
    <source>
        <dbReference type="ARBA" id="ARBA00022827"/>
    </source>
</evidence>
<dbReference type="CDD" id="cd06218">
    <property type="entry name" value="DHOD_e_trans"/>
    <property type="match status" value="1"/>
</dbReference>
<comment type="similarity">
    <text evidence="1 11">Belongs to the PyrK family.</text>
</comment>
<dbReference type="GO" id="GO:0009055">
    <property type="term" value="F:electron transfer activity"/>
    <property type="evidence" value="ECO:0007669"/>
    <property type="project" value="UniProtKB-UniRule"/>
</dbReference>
<feature type="binding site" evidence="11 12">
    <location>
        <begin position="77"/>
        <end position="78"/>
    </location>
    <ligand>
        <name>FAD</name>
        <dbReference type="ChEBI" id="CHEBI:57692"/>
    </ligand>
</feature>
<keyword evidence="10 11" id="KW-0411">Iron-sulfur</keyword>
<comment type="cofactor">
    <cofactor evidence="11">
        <name>[2Fe-2S] cluster</name>
        <dbReference type="ChEBI" id="CHEBI:190135"/>
    </cofactor>
    <text evidence="11">Binds 1 [2Fe-2S] cluster per subunit.</text>
</comment>
<evidence type="ECO:0000256" key="7">
    <source>
        <dbReference type="ARBA" id="ARBA00022975"/>
    </source>
</evidence>
<dbReference type="SUPFAM" id="SSF52343">
    <property type="entry name" value="Ferredoxin reductase-like, C-terminal NADP-linked domain"/>
    <property type="match status" value="1"/>
</dbReference>
<dbReference type="GO" id="GO:0046872">
    <property type="term" value="F:metal ion binding"/>
    <property type="evidence" value="ECO:0007669"/>
    <property type="project" value="UniProtKB-KW"/>
</dbReference>
<evidence type="ECO:0000256" key="2">
    <source>
        <dbReference type="ARBA" id="ARBA00022448"/>
    </source>
</evidence>
<dbReference type="Pfam" id="PF10418">
    <property type="entry name" value="DHODB_Fe-S_bind"/>
    <property type="match status" value="1"/>
</dbReference>
<evidence type="ECO:0000256" key="1">
    <source>
        <dbReference type="ARBA" id="ARBA00006422"/>
    </source>
</evidence>
<dbReference type="PROSITE" id="PS51384">
    <property type="entry name" value="FAD_FR"/>
    <property type="match status" value="1"/>
</dbReference>
<evidence type="ECO:0000256" key="11">
    <source>
        <dbReference type="HAMAP-Rule" id="MF_01211"/>
    </source>
</evidence>
<protein>
    <recommendedName>
        <fullName evidence="11">Dihydroorotate dehydrogenase B (NAD(+)), electron transfer subunit</fullName>
    </recommendedName>
    <alternativeName>
        <fullName evidence="11">Dihydroorotate oxidase B, electron transfer subunit</fullName>
    </alternativeName>
</protein>
<dbReference type="GO" id="GO:0050660">
    <property type="term" value="F:flavin adenine dinucleotide binding"/>
    <property type="evidence" value="ECO:0007669"/>
    <property type="project" value="InterPro"/>
</dbReference>
<accession>A0A7H9EKY3</accession>
<dbReference type="SUPFAM" id="SSF63380">
    <property type="entry name" value="Riboflavin synthase domain-like"/>
    <property type="match status" value="1"/>
</dbReference>
<feature type="binding site" evidence="11 13">
    <location>
        <position position="229"/>
    </location>
    <ligand>
        <name>[2Fe-2S] cluster</name>
        <dbReference type="ChEBI" id="CHEBI:190135"/>
    </ligand>
</feature>
<evidence type="ECO:0000256" key="13">
    <source>
        <dbReference type="PIRSR" id="PIRSR006816-2"/>
    </source>
</evidence>
<dbReference type="Proteomes" id="UP000510886">
    <property type="component" value="Chromosome"/>
</dbReference>
<evidence type="ECO:0000313" key="16">
    <source>
        <dbReference type="Proteomes" id="UP000510886"/>
    </source>
</evidence>
<dbReference type="KEGG" id="lsw:GTO87_04530"/>
<keyword evidence="7 11" id="KW-0665">Pyrimidine biosynthesis</keyword>
<evidence type="ECO:0000256" key="5">
    <source>
        <dbReference type="ARBA" id="ARBA00022723"/>
    </source>
</evidence>
<evidence type="ECO:0000256" key="10">
    <source>
        <dbReference type="ARBA" id="ARBA00023014"/>
    </source>
</evidence>
<evidence type="ECO:0000259" key="14">
    <source>
        <dbReference type="PROSITE" id="PS51384"/>
    </source>
</evidence>
<sequence>MMVNDYEMIISAHRELAPGIWRLELQGDFDYAGALPGTFVEVEMPDEAYQLRRPFAIADCDSERQTLALIYRVVGAGTELMSQLHEGATLKLLGSLGNGFPFVDLVPGQRTLLVGGGTGIPPLLYLSKVLHERGIQADIAVGFLNQESMFATDELQQYGNLAITTNDGSVGIKGFVSAVLDNKWHDNPYDRIYACGPLGLLMSVQNRYPDADNVYLSLESRMACGVGACEGCVVPDKQGKLSLRVCVEGPVFNSQEVQLSV</sequence>
<dbReference type="PANTHER" id="PTHR43513:SF3">
    <property type="entry name" value="DIHYDROOROTATE DEHYDROGENASE B (NAD(+)), ELECTRON TRANSFER SUBUNIT-RELATED"/>
    <property type="match status" value="1"/>
</dbReference>
<evidence type="ECO:0000256" key="12">
    <source>
        <dbReference type="PIRSR" id="PIRSR006816-1"/>
    </source>
</evidence>
<feature type="domain" description="FAD-binding FR-type" evidence="14">
    <location>
        <begin position="3"/>
        <end position="102"/>
    </location>
</feature>
<dbReference type="InterPro" id="IPR019480">
    <property type="entry name" value="Dihydroorotate_DH_Fe-S-bd"/>
</dbReference>
<keyword evidence="8 11" id="KW-0249">Electron transport</keyword>